<feature type="coiled-coil region" evidence="3">
    <location>
        <begin position="140"/>
        <end position="206"/>
    </location>
</feature>
<sequence>MQSHTLPNPILPNNKRGVTVLSQAQSYLEQNPYQNIEKDVIDIAKQLLMDEMEVVRDDMAHGELSLDAYSAVWEKCSPQILYLENQSKDIRATKATKKGRIVASKIKLNESRVHMTVEAKRAARWKRKLNILLGRYQTRAQVSTKQLHDLREKIEQAQLQLSAFQFLEKQEQAVAQRRINQLIDDVKEQNERERSLQLEFAKFKEQLQQIQ</sequence>
<dbReference type="PANTHER" id="PTHR45885:SF1">
    <property type="entry name" value="CELL DIVISION CYCLE 5-LIKE PROTEIN"/>
    <property type="match status" value="1"/>
</dbReference>
<evidence type="ECO:0000256" key="2">
    <source>
        <dbReference type="ARBA" id="ARBA00023242"/>
    </source>
</evidence>
<gene>
    <name evidence="5" type="ORF">PV327_001627</name>
</gene>
<proteinExistence type="predicted"/>
<evidence type="ECO:0000313" key="6">
    <source>
        <dbReference type="Proteomes" id="UP001168972"/>
    </source>
</evidence>
<keyword evidence="3" id="KW-0175">Coiled coil</keyword>
<keyword evidence="6" id="KW-1185">Reference proteome</keyword>
<dbReference type="AlphaFoldDB" id="A0AA39FDW8"/>
<evidence type="ECO:0000259" key="4">
    <source>
        <dbReference type="Pfam" id="PF11831"/>
    </source>
</evidence>
<keyword evidence="2" id="KW-0539">Nucleus</keyword>
<dbReference type="GO" id="GO:0000974">
    <property type="term" value="C:Prp19 complex"/>
    <property type="evidence" value="ECO:0007669"/>
    <property type="project" value="InterPro"/>
</dbReference>
<feature type="domain" description="Pre-mRNA splicing factor component Cdc5p/Cef1 C-terminal" evidence="4">
    <location>
        <begin position="21"/>
        <end position="66"/>
    </location>
</feature>
<comment type="caution">
    <text evidence="5">The sequence shown here is derived from an EMBL/GenBank/DDBJ whole genome shotgun (WGS) entry which is preliminary data.</text>
</comment>
<evidence type="ECO:0000313" key="5">
    <source>
        <dbReference type="EMBL" id="KAK0167763.1"/>
    </source>
</evidence>
<dbReference type="InterPro" id="IPR047242">
    <property type="entry name" value="CDC5L/Cef1"/>
</dbReference>
<organism evidence="5 6">
    <name type="scientific">Microctonus hyperodae</name>
    <name type="common">Parasitoid wasp</name>
    <dbReference type="NCBI Taxonomy" id="165561"/>
    <lineage>
        <taxon>Eukaryota</taxon>
        <taxon>Metazoa</taxon>
        <taxon>Ecdysozoa</taxon>
        <taxon>Arthropoda</taxon>
        <taxon>Hexapoda</taxon>
        <taxon>Insecta</taxon>
        <taxon>Pterygota</taxon>
        <taxon>Neoptera</taxon>
        <taxon>Endopterygota</taxon>
        <taxon>Hymenoptera</taxon>
        <taxon>Apocrita</taxon>
        <taxon>Ichneumonoidea</taxon>
        <taxon>Braconidae</taxon>
        <taxon>Euphorinae</taxon>
        <taxon>Microctonus</taxon>
    </lineage>
</organism>
<reference evidence="5" key="1">
    <citation type="journal article" date="2023" name="bioRxiv">
        <title>Scaffold-level genome assemblies of two parasitoid biocontrol wasps reveal the parthenogenesis mechanism and an associated novel virus.</title>
        <authorList>
            <person name="Inwood S."/>
            <person name="Skelly J."/>
            <person name="Guhlin J."/>
            <person name="Harrop T."/>
            <person name="Goldson S."/>
            <person name="Dearden P."/>
        </authorList>
    </citation>
    <scope>NUCLEOTIDE SEQUENCE</scope>
    <source>
        <strain evidence="5">Lincoln</strain>
        <tissue evidence="5">Whole body</tissue>
    </source>
</reference>
<evidence type="ECO:0000256" key="1">
    <source>
        <dbReference type="ARBA" id="ARBA00023125"/>
    </source>
</evidence>
<protein>
    <recommendedName>
        <fullName evidence="4">Pre-mRNA splicing factor component Cdc5p/Cef1 C-terminal domain-containing protein</fullName>
    </recommendedName>
</protein>
<dbReference type="Pfam" id="PF11831">
    <property type="entry name" value="Myb_Cef"/>
    <property type="match status" value="1"/>
</dbReference>
<dbReference type="InterPro" id="IPR021786">
    <property type="entry name" value="Cdc5p/Cef1_C"/>
</dbReference>
<dbReference type="GO" id="GO:0005681">
    <property type="term" value="C:spliceosomal complex"/>
    <property type="evidence" value="ECO:0007669"/>
    <property type="project" value="TreeGrafter"/>
</dbReference>
<dbReference type="GO" id="GO:0000977">
    <property type="term" value="F:RNA polymerase II transcription regulatory region sequence-specific DNA binding"/>
    <property type="evidence" value="ECO:0007669"/>
    <property type="project" value="TreeGrafter"/>
</dbReference>
<reference evidence="5" key="2">
    <citation type="submission" date="2023-03" db="EMBL/GenBank/DDBJ databases">
        <authorList>
            <person name="Inwood S.N."/>
            <person name="Skelly J.G."/>
            <person name="Guhlin J."/>
            <person name="Harrop T.W.R."/>
            <person name="Goldson S.G."/>
            <person name="Dearden P.K."/>
        </authorList>
    </citation>
    <scope>NUCLEOTIDE SEQUENCE</scope>
    <source>
        <strain evidence="5">Lincoln</strain>
        <tissue evidence="5">Whole body</tissue>
    </source>
</reference>
<dbReference type="PANTHER" id="PTHR45885">
    <property type="entry name" value="CELL DIVISION CYCLE 5-LIKE PROTEIN"/>
    <property type="match status" value="1"/>
</dbReference>
<name>A0AA39FDW8_MICHY</name>
<dbReference type="GO" id="GO:0000981">
    <property type="term" value="F:DNA-binding transcription factor activity, RNA polymerase II-specific"/>
    <property type="evidence" value="ECO:0007669"/>
    <property type="project" value="TreeGrafter"/>
</dbReference>
<evidence type="ECO:0000256" key="3">
    <source>
        <dbReference type="SAM" id="Coils"/>
    </source>
</evidence>
<keyword evidence="1" id="KW-0238">DNA-binding</keyword>
<dbReference type="EMBL" id="JAQQBR010001831">
    <property type="protein sequence ID" value="KAK0167763.1"/>
    <property type="molecule type" value="Genomic_DNA"/>
</dbReference>
<dbReference type="Proteomes" id="UP001168972">
    <property type="component" value="Unassembled WGS sequence"/>
</dbReference>
<dbReference type="GO" id="GO:0000398">
    <property type="term" value="P:mRNA splicing, via spliceosome"/>
    <property type="evidence" value="ECO:0007669"/>
    <property type="project" value="InterPro"/>
</dbReference>
<accession>A0AA39FDW8</accession>